<dbReference type="RefSeq" id="WP_284234018.1">
    <property type="nucleotide sequence ID" value="NZ_BSUL01000001.1"/>
</dbReference>
<keyword evidence="2" id="KW-1185">Reference proteome</keyword>
<proteinExistence type="predicted"/>
<protein>
    <recommendedName>
        <fullName evidence="3">DUF2017 domain-containing protein</fullName>
    </recommendedName>
</protein>
<evidence type="ECO:0000313" key="2">
    <source>
        <dbReference type="Proteomes" id="UP001157160"/>
    </source>
</evidence>
<dbReference type="InterPro" id="IPR018561">
    <property type="entry name" value="AosR"/>
</dbReference>
<accession>A0AA37USZ7</accession>
<gene>
    <name evidence="1" type="ORF">GCM10025874_29440</name>
</gene>
<dbReference type="EMBL" id="BSUL01000001">
    <property type="protein sequence ID" value="GMA29691.1"/>
    <property type="molecule type" value="Genomic_DNA"/>
</dbReference>
<sequence length="196" mass="21581">MRPFRRRDERFDAELESAEARLIVNLAAQLITLLRDRSGEADEGHSVDSEGLDVFARLEQRGPRSISVDPVLARLLPDAYRDDESASAEFRRLTEPGLIDRKVAQLRAVMADLTSIETVTEEDAEDLPVVLDEAGALAWLRALTDLRLALAARLGIESATPRGPEQPDEDVVGLLAVYDWLGLVQESLVAALQPEA</sequence>
<evidence type="ECO:0000313" key="1">
    <source>
        <dbReference type="EMBL" id="GMA29691.1"/>
    </source>
</evidence>
<evidence type="ECO:0008006" key="3">
    <source>
        <dbReference type="Google" id="ProtNLM"/>
    </source>
</evidence>
<comment type="caution">
    <text evidence="1">The sequence shown here is derived from an EMBL/GenBank/DDBJ whole genome shotgun (WGS) entry which is preliminary data.</text>
</comment>
<reference evidence="1 2" key="1">
    <citation type="journal article" date="2014" name="Int. J. Syst. Evol. Microbiol.">
        <title>Complete genome sequence of Corynebacterium casei LMG S-19264T (=DSM 44701T), isolated from a smear-ripened cheese.</title>
        <authorList>
            <consortium name="US DOE Joint Genome Institute (JGI-PGF)"/>
            <person name="Walter F."/>
            <person name="Albersmeier A."/>
            <person name="Kalinowski J."/>
            <person name="Ruckert C."/>
        </authorList>
    </citation>
    <scope>NUCLEOTIDE SEQUENCE [LARGE SCALE GENOMIC DNA]</scope>
    <source>
        <strain evidence="1 2">NBRC 112289</strain>
    </source>
</reference>
<organism evidence="1 2">
    <name type="scientific">Arenivirga flava</name>
    <dbReference type="NCBI Taxonomy" id="1930060"/>
    <lineage>
        <taxon>Bacteria</taxon>
        <taxon>Bacillati</taxon>
        <taxon>Actinomycetota</taxon>
        <taxon>Actinomycetes</taxon>
        <taxon>Micrococcales</taxon>
        <taxon>Microbacteriaceae</taxon>
        <taxon>Arenivirga</taxon>
    </lineage>
</organism>
<name>A0AA37USZ7_9MICO</name>
<dbReference type="Pfam" id="PF09438">
    <property type="entry name" value="DUF2017"/>
    <property type="match status" value="1"/>
</dbReference>
<dbReference type="AlphaFoldDB" id="A0AA37USZ7"/>
<dbReference type="Proteomes" id="UP001157160">
    <property type="component" value="Unassembled WGS sequence"/>
</dbReference>